<dbReference type="SUPFAM" id="SSF50969">
    <property type="entry name" value="YVTN repeat-like/Quinoprotein amine dehydrogenase"/>
    <property type="match status" value="1"/>
</dbReference>
<dbReference type="PANTHER" id="PTHR31270">
    <property type="entry name" value="GLUTAMINYL-PEPTIDE CYCLOTRANSFERASE"/>
    <property type="match status" value="1"/>
</dbReference>
<feature type="non-terminal residue" evidence="2">
    <location>
        <position position="402"/>
    </location>
</feature>
<feature type="non-terminal residue" evidence="2">
    <location>
        <position position="1"/>
    </location>
</feature>
<dbReference type="GO" id="GO:0016603">
    <property type="term" value="F:glutaminyl-peptide cyclotransferase activity"/>
    <property type="evidence" value="ECO:0007669"/>
    <property type="project" value="InterPro"/>
</dbReference>
<proteinExistence type="predicted"/>
<dbReference type="InterPro" id="IPR015943">
    <property type="entry name" value="WD40/YVTN_repeat-like_dom_sf"/>
</dbReference>
<dbReference type="AlphaFoldDB" id="A0A0L0F9R0"/>
<reference evidence="2 3" key="1">
    <citation type="submission" date="2011-02" db="EMBL/GenBank/DDBJ databases">
        <title>The Genome Sequence of Sphaeroforma arctica JP610.</title>
        <authorList>
            <consortium name="The Broad Institute Genome Sequencing Platform"/>
            <person name="Russ C."/>
            <person name="Cuomo C."/>
            <person name="Young S.K."/>
            <person name="Zeng Q."/>
            <person name="Gargeya S."/>
            <person name="Alvarado L."/>
            <person name="Berlin A."/>
            <person name="Chapman S.B."/>
            <person name="Chen Z."/>
            <person name="Freedman E."/>
            <person name="Gellesch M."/>
            <person name="Goldberg J."/>
            <person name="Griggs A."/>
            <person name="Gujja S."/>
            <person name="Heilman E."/>
            <person name="Heiman D."/>
            <person name="Howarth C."/>
            <person name="Mehta T."/>
            <person name="Neiman D."/>
            <person name="Pearson M."/>
            <person name="Roberts A."/>
            <person name="Saif S."/>
            <person name="Shea T."/>
            <person name="Shenoy N."/>
            <person name="Sisk P."/>
            <person name="Stolte C."/>
            <person name="Sykes S."/>
            <person name="White J."/>
            <person name="Yandava C."/>
            <person name="Burger G."/>
            <person name="Gray M.W."/>
            <person name="Holland P.W.H."/>
            <person name="King N."/>
            <person name="Lang F.B.F."/>
            <person name="Roger A.J."/>
            <person name="Ruiz-Trillo I."/>
            <person name="Haas B."/>
            <person name="Nusbaum C."/>
            <person name="Birren B."/>
        </authorList>
    </citation>
    <scope>NUCLEOTIDE SEQUENCE [LARGE SCALE GENOMIC DNA]</scope>
    <source>
        <strain evidence="2 3">JP610</strain>
    </source>
</reference>
<evidence type="ECO:0000313" key="2">
    <source>
        <dbReference type="EMBL" id="KNC73459.1"/>
    </source>
</evidence>
<dbReference type="Proteomes" id="UP000054560">
    <property type="component" value="Unassembled WGS sequence"/>
</dbReference>
<sequence length="402" mass="43605">KLPHDPDAFTEGLFYTNGTFVESTGLSGQSFIKQWIPETGEIINTFETPDRQFGEGVVQHENYLYHVTYKAGTGYVVDATTWEIVRKWSYKGEGWGLTVHPTEPWIYMSDGSEYIRILSPDTLEEIAPRLHVTDGGKGIDYINELEFINGEIWANVWQSPFVLRIDPTTGKVNSVLDFEGILTREDYANGKRPDVLNGIAYDPDTGRIWVTGKWYPFVFEITVKELATTQSTSTATSEAVSDGGTVSIDKDTARTVTTDTTTSDSTTDDAGDATTSTEGVTQTVTASEEEQSSRGESTSEEQASVDAVETSDASESADQSQKDNDGDIIPNENGNDEDGKDDTGGDAKEVQAQSQSLTTPTQNDEASVGEEDASAETGDAGNVATAENLSEKGITLDDLEGQ</sequence>
<evidence type="ECO:0008006" key="4">
    <source>
        <dbReference type="Google" id="ProtNLM"/>
    </source>
</evidence>
<evidence type="ECO:0000313" key="3">
    <source>
        <dbReference type="Proteomes" id="UP000054560"/>
    </source>
</evidence>
<dbReference type="PANTHER" id="PTHR31270:SF1">
    <property type="entry name" value="GLUTAMINYL-PEPTIDE CYCLOTRANSFERASE"/>
    <property type="match status" value="1"/>
</dbReference>
<dbReference type="eggNOG" id="ENOG502QUQC">
    <property type="taxonomic scope" value="Eukaryota"/>
</dbReference>
<dbReference type="STRING" id="667725.A0A0L0F9R0"/>
<feature type="region of interest" description="Disordered" evidence="1">
    <location>
        <begin position="256"/>
        <end position="402"/>
    </location>
</feature>
<evidence type="ECO:0000256" key="1">
    <source>
        <dbReference type="SAM" id="MobiDB-lite"/>
    </source>
</evidence>
<gene>
    <name evidence="2" type="ORF">SARC_13982</name>
</gene>
<protein>
    <recommendedName>
        <fullName evidence="4">Glutamine cyclotransferase</fullName>
    </recommendedName>
</protein>
<dbReference type="RefSeq" id="XP_014147361.1">
    <property type="nucleotide sequence ID" value="XM_014291886.1"/>
</dbReference>
<feature type="compositionally biased region" description="Low complexity" evidence="1">
    <location>
        <begin position="256"/>
        <end position="265"/>
    </location>
</feature>
<dbReference type="EMBL" id="KQ245593">
    <property type="protein sequence ID" value="KNC73459.1"/>
    <property type="molecule type" value="Genomic_DNA"/>
</dbReference>
<organism evidence="2 3">
    <name type="scientific">Sphaeroforma arctica JP610</name>
    <dbReference type="NCBI Taxonomy" id="667725"/>
    <lineage>
        <taxon>Eukaryota</taxon>
        <taxon>Ichthyosporea</taxon>
        <taxon>Ichthyophonida</taxon>
        <taxon>Sphaeroforma</taxon>
    </lineage>
</organism>
<dbReference type="GeneID" id="25914486"/>
<dbReference type="InterPro" id="IPR007788">
    <property type="entry name" value="QCT"/>
</dbReference>
<name>A0A0L0F9R0_9EUKA</name>
<keyword evidence="3" id="KW-1185">Reference proteome</keyword>
<dbReference type="Gene3D" id="2.130.10.10">
    <property type="entry name" value="YVTN repeat-like/Quinoprotein amine dehydrogenase"/>
    <property type="match status" value="1"/>
</dbReference>
<feature type="compositionally biased region" description="Low complexity" evidence="1">
    <location>
        <begin position="272"/>
        <end position="285"/>
    </location>
</feature>
<dbReference type="InterPro" id="IPR011044">
    <property type="entry name" value="Quino_amine_DH_bsu"/>
</dbReference>
<dbReference type="Pfam" id="PF05096">
    <property type="entry name" value="Glu_cyclase_2"/>
    <property type="match status" value="1"/>
</dbReference>
<feature type="compositionally biased region" description="Polar residues" evidence="1">
    <location>
        <begin position="351"/>
        <end position="365"/>
    </location>
</feature>
<accession>A0A0L0F9R0</accession>
<dbReference type="OrthoDB" id="409395at2759"/>